<dbReference type="RefSeq" id="WP_009806332.1">
    <property type="nucleotide sequence ID" value="NZ_CH724131.1"/>
</dbReference>
<evidence type="ECO:0000256" key="2">
    <source>
        <dbReference type="ARBA" id="ARBA00023125"/>
    </source>
</evidence>
<name>A3TVN3_PSEBH</name>
<keyword evidence="3" id="KW-0804">Transcription</keyword>
<dbReference type="Proteomes" id="UP000004318">
    <property type="component" value="Unassembled WGS sequence"/>
</dbReference>
<dbReference type="AlphaFoldDB" id="A3TVN3"/>
<dbReference type="GO" id="GO:0043565">
    <property type="term" value="F:sequence-specific DNA binding"/>
    <property type="evidence" value="ECO:0007669"/>
    <property type="project" value="InterPro"/>
</dbReference>
<dbReference type="InterPro" id="IPR036390">
    <property type="entry name" value="WH_DNA-bd_sf"/>
</dbReference>
<dbReference type="InterPro" id="IPR000485">
    <property type="entry name" value="AsnC-type_HTH_dom"/>
</dbReference>
<dbReference type="OrthoDB" id="8085200at2"/>
<dbReference type="STRING" id="252305.OB2597_10566"/>
<evidence type="ECO:0000256" key="3">
    <source>
        <dbReference type="ARBA" id="ARBA00023163"/>
    </source>
</evidence>
<organism evidence="5 6">
    <name type="scientific">Pseudooceanicola batsensis (strain ATCC BAA-863 / DSM 15984 / KCTC 12145 / HTCC2597)</name>
    <name type="common">Oceanicola batsensis</name>
    <dbReference type="NCBI Taxonomy" id="252305"/>
    <lineage>
        <taxon>Bacteria</taxon>
        <taxon>Pseudomonadati</taxon>
        <taxon>Pseudomonadota</taxon>
        <taxon>Alphaproteobacteria</taxon>
        <taxon>Rhodobacterales</taxon>
        <taxon>Paracoccaceae</taxon>
        <taxon>Pseudooceanicola</taxon>
    </lineage>
</organism>
<dbReference type="SUPFAM" id="SSF46785">
    <property type="entry name" value="Winged helix' DNA-binding domain"/>
    <property type="match status" value="1"/>
</dbReference>
<dbReference type="InterPro" id="IPR036388">
    <property type="entry name" value="WH-like_DNA-bd_sf"/>
</dbReference>
<dbReference type="eggNOG" id="COG1522">
    <property type="taxonomic scope" value="Bacteria"/>
</dbReference>
<dbReference type="PROSITE" id="PS00519">
    <property type="entry name" value="HTH_ASNC_1"/>
    <property type="match status" value="1"/>
</dbReference>
<proteinExistence type="predicted"/>
<reference evidence="5 6" key="1">
    <citation type="journal article" date="2010" name="J. Bacteriol.">
        <title>Genome sequences of Oceanicola granulosus HTCC2516(T) and Oceanicola batsensis HTCC2597(TDelta).</title>
        <authorList>
            <person name="Thrash J.C."/>
            <person name="Cho J.C."/>
            <person name="Vergin K.L."/>
            <person name="Giovannoni S.J."/>
        </authorList>
    </citation>
    <scope>NUCLEOTIDE SEQUENCE [LARGE SCALE GENOMIC DNA]</scope>
    <source>
        <strain evidence="6">ATCC BAA-863 / DSM 15984 / KCTC 12145 / HTCC2597</strain>
    </source>
</reference>
<dbReference type="GO" id="GO:0005829">
    <property type="term" value="C:cytosol"/>
    <property type="evidence" value="ECO:0007669"/>
    <property type="project" value="TreeGrafter"/>
</dbReference>
<dbReference type="SUPFAM" id="SSF54909">
    <property type="entry name" value="Dimeric alpha+beta barrel"/>
    <property type="match status" value="1"/>
</dbReference>
<dbReference type="Pfam" id="PF01037">
    <property type="entry name" value="AsnC_trans_reg"/>
    <property type="match status" value="1"/>
</dbReference>
<evidence type="ECO:0000259" key="4">
    <source>
        <dbReference type="PROSITE" id="PS50956"/>
    </source>
</evidence>
<dbReference type="Gene3D" id="1.10.10.10">
    <property type="entry name" value="Winged helix-like DNA-binding domain superfamily/Winged helix DNA-binding domain"/>
    <property type="match status" value="1"/>
</dbReference>
<dbReference type="InterPro" id="IPR019887">
    <property type="entry name" value="Tscrpt_reg_AsnC/Lrp_C"/>
</dbReference>
<keyword evidence="1" id="KW-0805">Transcription regulation</keyword>
<dbReference type="GO" id="GO:0006355">
    <property type="term" value="P:regulation of DNA-templated transcription"/>
    <property type="evidence" value="ECO:0007669"/>
    <property type="project" value="UniProtKB-ARBA"/>
</dbReference>
<dbReference type="InterPro" id="IPR011991">
    <property type="entry name" value="ArsR-like_HTH"/>
</dbReference>
<dbReference type="GO" id="GO:0043200">
    <property type="term" value="P:response to amino acid"/>
    <property type="evidence" value="ECO:0007669"/>
    <property type="project" value="TreeGrafter"/>
</dbReference>
<dbReference type="InterPro" id="IPR011008">
    <property type="entry name" value="Dimeric_a/b-barrel"/>
</dbReference>
<dbReference type="InterPro" id="IPR019885">
    <property type="entry name" value="Tscrpt_reg_HTH_AsnC-type_CS"/>
</dbReference>
<dbReference type="Pfam" id="PF13412">
    <property type="entry name" value="HTH_24"/>
    <property type="match status" value="1"/>
</dbReference>
<keyword evidence="2" id="KW-0238">DNA-binding</keyword>
<feature type="domain" description="HTH asnC-type" evidence="4">
    <location>
        <begin position="3"/>
        <end position="64"/>
    </location>
</feature>
<protein>
    <submittedName>
        <fullName evidence="5">Transcriptional regulator, AsnC family protein</fullName>
    </submittedName>
</protein>
<gene>
    <name evidence="5" type="ORF">OB2597_10566</name>
</gene>
<dbReference type="CDD" id="cd00090">
    <property type="entry name" value="HTH_ARSR"/>
    <property type="match status" value="1"/>
</dbReference>
<dbReference type="PANTHER" id="PTHR30154">
    <property type="entry name" value="LEUCINE-RESPONSIVE REGULATORY PROTEIN"/>
    <property type="match status" value="1"/>
</dbReference>
<dbReference type="PANTHER" id="PTHR30154:SF34">
    <property type="entry name" value="TRANSCRIPTIONAL REGULATOR AZLB"/>
    <property type="match status" value="1"/>
</dbReference>
<dbReference type="PROSITE" id="PS50956">
    <property type="entry name" value="HTH_ASNC_2"/>
    <property type="match status" value="1"/>
</dbReference>
<dbReference type="HOGENOM" id="CLU_091233_0_3_5"/>
<dbReference type="SMART" id="SM00344">
    <property type="entry name" value="HTH_ASNC"/>
    <property type="match status" value="1"/>
</dbReference>
<evidence type="ECO:0000313" key="6">
    <source>
        <dbReference type="Proteomes" id="UP000004318"/>
    </source>
</evidence>
<sequence>MQLDDIDRRILRVLQKQGRISNADLSEKVGLSPSACHRRVQRLEAGGIVRDYVALLDARQIGLPTTVFVEIKLQGQADEILDAFEAEVKLVPEVLECHLMAGTADYVLKVVVGSTEDFARIHRQHLSRLPGVQQMQSSFALRTVFKTTALPV</sequence>
<comment type="caution">
    <text evidence="5">The sequence shown here is derived from an EMBL/GenBank/DDBJ whole genome shotgun (WGS) entry which is preliminary data.</text>
</comment>
<evidence type="ECO:0000256" key="1">
    <source>
        <dbReference type="ARBA" id="ARBA00023015"/>
    </source>
</evidence>
<keyword evidence="6" id="KW-1185">Reference proteome</keyword>
<dbReference type="PRINTS" id="PR00033">
    <property type="entry name" value="HTHASNC"/>
</dbReference>
<dbReference type="Gene3D" id="3.30.70.920">
    <property type="match status" value="1"/>
</dbReference>
<evidence type="ECO:0000313" key="5">
    <source>
        <dbReference type="EMBL" id="EAQ03679.1"/>
    </source>
</evidence>
<dbReference type="EMBL" id="AAMO01000003">
    <property type="protein sequence ID" value="EAQ03679.1"/>
    <property type="molecule type" value="Genomic_DNA"/>
</dbReference>
<dbReference type="InterPro" id="IPR019888">
    <property type="entry name" value="Tscrpt_reg_AsnC-like"/>
</dbReference>
<accession>A3TVN3</accession>